<sequence>MHPSKRSGSIASNIDISMKDPDEHLKNKPELLRIAPKCGPSSGGTELTIYCRFLTTEIMKRSTVFVGDHPVSRDDWFLDESSQSDLSQLRIHMPSLQPGRYSIYIDSVEFGRILCNQEFTYLHSDVNLIQSPRSSLADHHSYSLDLSPGDIFGSEMKSNHSQAALLRCENDATQNDQVAKEPDF</sequence>
<evidence type="ECO:0000313" key="3">
    <source>
        <dbReference type="Proteomes" id="UP000269396"/>
    </source>
</evidence>
<dbReference type="Proteomes" id="UP000269396">
    <property type="component" value="Unassembled WGS sequence"/>
</dbReference>
<dbReference type="AlphaFoldDB" id="A0A183P7C3"/>
<name>A0A183P7C3_9TREM</name>
<reference evidence="2 3" key="1">
    <citation type="submission" date="2018-11" db="EMBL/GenBank/DDBJ databases">
        <authorList>
            <consortium name="Pathogen Informatics"/>
        </authorList>
    </citation>
    <scope>NUCLEOTIDE SEQUENCE [LARGE SCALE GENOMIC DNA]</scope>
    <source>
        <strain>Denwood</strain>
        <strain evidence="3">Zambia</strain>
    </source>
</reference>
<feature type="compositionally biased region" description="Polar residues" evidence="1">
    <location>
        <begin position="1"/>
        <end position="15"/>
    </location>
</feature>
<dbReference type="InterPro" id="IPR014756">
    <property type="entry name" value="Ig_E-set"/>
</dbReference>
<dbReference type="SUPFAM" id="SSF81296">
    <property type="entry name" value="E set domains"/>
    <property type="match status" value="1"/>
</dbReference>
<accession>A0A183P7C3</accession>
<dbReference type="EMBL" id="UZAL01030420">
    <property type="protein sequence ID" value="VDP53662.1"/>
    <property type="molecule type" value="Genomic_DNA"/>
</dbReference>
<dbReference type="InterPro" id="IPR013783">
    <property type="entry name" value="Ig-like_fold"/>
</dbReference>
<feature type="region of interest" description="Disordered" evidence="1">
    <location>
        <begin position="1"/>
        <end position="21"/>
    </location>
</feature>
<protein>
    <submittedName>
        <fullName evidence="2">Uncharacterized protein</fullName>
    </submittedName>
</protein>
<dbReference type="STRING" id="31246.A0A183P7C3"/>
<evidence type="ECO:0000313" key="2">
    <source>
        <dbReference type="EMBL" id="VDP53662.1"/>
    </source>
</evidence>
<keyword evidence="3" id="KW-1185">Reference proteome</keyword>
<evidence type="ECO:0000256" key="1">
    <source>
        <dbReference type="SAM" id="MobiDB-lite"/>
    </source>
</evidence>
<organism evidence="2 3">
    <name type="scientific">Schistosoma mattheei</name>
    <dbReference type="NCBI Taxonomy" id="31246"/>
    <lineage>
        <taxon>Eukaryota</taxon>
        <taxon>Metazoa</taxon>
        <taxon>Spiralia</taxon>
        <taxon>Lophotrochozoa</taxon>
        <taxon>Platyhelminthes</taxon>
        <taxon>Trematoda</taxon>
        <taxon>Digenea</taxon>
        <taxon>Strigeidida</taxon>
        <taxon>Schistosomatoidea</taxon>
        <taxon>Schistosomatidae</taxon>
        <taxon>Schistosoma</taxon>
    </lineage>
</organism>
<proteinExistence type="predicted"/>
<gene>
    <name evidence="2" type="ORF">SMTD_LOCUS10259</name>
</gene>
<dbReference type="Gene3D" id="2.60.40.10">
    <property type="entry name" value="Immunoglobulins"/>
    <property type="match status" value="1"/>
</dbReference>